<keyword evidence="1" id="KW-0496">Mitochondrion</keyword>
<protein>
    <submittedName>
        <fullName evidence="1">Uncharacterized protein</fullName>
    </submittedName>
</protein>
<organism evidence="1">
    <name type="scientific">Picea glauca</name>
    <name type="common">White spruce</name>
    <name type="synonym">Pinus glauca</name>
    <dbReference type="NCBI Taxonomy" id="3330"/>
    <lineage>
        <taxon>Eukaryota</taxon>
        <taxon>Viridiplantae</taxon>
        <taxon>Streptophyta</taxon>
        <taxon>Embryophyta</taxon>
        <taxon>Tracheophyta</taxon>
        <taxon>Spermatophyta</taxon>
        <taxon>Pinopsida</taxon>
        <taxon>Pinidae</taxon>
        <taxon>Conifers I</taxon>
        <taxon>Pinales</taxon>
        <taxon>Pinaceae</taxon>
        <taxon>Picea</taxon>
    </lineage>
</organism>
<name>A0A101LUK3_PICGL</name>
<dbReference type="AlphaFoldDB" id="A0A101LUK3"/>
<comment type="caution">
    <text evidence="1">The sequence shown here is derived from an EMBL/GenBank/DDBJ whole genome shotgun (WGS) entry which is preliminary data.</text>
</comment>
<gene>
    <name evidence="1" type="ORF">ABT39_MTgene2465</name>
</gene>
<reference evidence="1" key="1">
    <citation type="journal article" date="2015" name="Genome Biol. Evol.">
        <title>Organellar Genomes of White Spruce (Picea glauca): Assembly and Annotation.</title>
        <authorList>
            <person name="Jackman S.D."/>
            <person name="Warren R.L."/>
            <person name="Gibb E.A."/>
            <person name="Vandervalk B.P."/>
            <person name="Mohamadi H."/>
            <person name="Chu J."/>
            <person name="Raymond A."/>
            <person name="Pleasance S."/>
            <person name="Coope R."/>
            <person name="Wildung M.R."/>
            <person name="Ritland C.E."/>
            <person name="Bousquet J."/>
            <person name="Jones S.J."/>
            <person name="Bohlmann J."/>
            <person name="Birol I."/>
        </authorList>
    </citation>
    <scope>NUCLEOTIDE SEQUENCE [LARGE SCALE GENOMIC DNA]</scope>
    <source>
        <tissue evidence="1">Flushing bud</tissue>
    </source>
</reference>
<evidence type="ECO:0000313" key="1">
    <source>
        <dbReference type="EMBL" id="KUM45629.1"/>
    </source>
</evidence>
<accession>A0A101LUK3</accession>
<sequence>MGRTIKRYVVILTRYAFFFWGEPEAASSVPSNHVLKLGMQGERKGHSRAISRRTALVPVNVGETLVILPVQVAALASTI</sequence>
<geneLocation type="mitochondrion" evidence="1"/>
<dbReference type="EMBL" id="LKAM01000017">
    <property type="protein sequence ID" value="KUM45629.1"/>
    <property type="molecule type" value="Genomic_DNA"/>
</dbReference>
<proteinExistence type="predicted"/>